<dbReference type="InterPro" id="IPR057574">
    <property type="entry name" value="nSTAND_NTPase5_dom"/>
</dbReference>
<dbReference type="Gene3D" id="1.25.40.10">
    <property type="entry name" value="Tetratricopeptide repeat domain"/>
    <property type="match status" value="1"/>
</dbReference>
<dbReference type="PANTHER" id="PTHR16155:SF19">
    <property type="entry name" value="DED DOMAIN-CONTAINING PROTEIN"/>
    <property type="match status" value="1"/>
</dbReference>
<evidence type="ECO:0000259" key="2">
    <source>
        <dbReference type="Pfam" id="PF25199"/>
    </source>
</evidence>
<evidence type="ECO:0000256" key="1">
    <source>
        <dbReference type="SAM" id="MobiDB-lite"/>
    </source>
</evidence>
<accession>A0A6I7HH71</accession>
<gene>
    <name evidence="3" type="ORF">DFR48_11819</name>
</gene>
<dbReference type="Gene3D" id="3.90.1200.10">
    <property type="match status" value="1"/>
</dbReference>
<dbReference type="GO" id="GO:0005737">
    <property type="term" value="C:cytoplasm"/>
    <property type="evidence" value="ECO:0007669"/>
    <property type="project" value="TreeGrafter"/>
</dbReference>
<sequence length="1829" mass="205996">MSVRLIDFPPELARFEYLAKIAFERWAPEGEVAFRRLRQGVSGAAVVRVDIRPTSTGPIPSGEYILKLTEPPTWGDQETEDVCHKRAFAFADEFSRSHVPALAAIEHIEPSSASDGELEAQDAADDVSVETGGSAVLFEIAGGSLERFAPMDSLGLDYAESVARSLAYEIARNWSAANPHRSLPAAEVLRDWLGYRVDPEAGKGLREFVDGHLTAAASYTYGSRRLIDPLAFYELCLSTLKTPIYVIDGLCHGDLHGGNVLLHRRDPETKAFWLIDFGLSREAPIGFDQAYLEMSWLVSASRMMSEVDVVDFIDAVNKGENVFRLRDASTRSLGRCVRSLRDGLGTWVQEFQLRRQDDVSKQLLLARIAAGLNWANKSKLDEQSRMVALTYASLAVEEYLREYHSEQYIALLSAQSSARAEGEVELITETDIALWNELVAACHHFDAASYRYVLIADTDIADGTTTGLGSIPFSAIFDLDPKSDEKGLHANTAAVVGQQRGVHTFDDDFPTLDWRRGTAWMMAGGWKRRGTLFDDDQWRFQRHKVVRAFAEQVAKSFDPYPTVVFVVPGQNKSYRLTKTIEAVDEALSGRAYFIVVDKLDGAVEIKNRVDIRLSRQKFLALLSRHSERFGVSDAPQLPAGNGAWTEIPYEQLRVIEENLEILHSRILLEEEPISDSNASSFWRGRPPSWRELDAGMDVTRTINQRLVVSLRERLAARRTETVLLYHTPGSGGTTAARRAAWDLRGEYPVAVLRSATRGVADRVRELYQATQQPILVIADASILGETAREDLYRALRDYNVPAVMLYIRRSLSLLRHGENLIISDPMNAEECLRFQSTYLGLVEDQNIKARLQSIGGDPKNERFRIPFFYGLVAFEREFESIDRYVDVHLGDTRGRAREIIELLSFATLYTPIGLPKSLIATLCGVSPETEVGVDALLGVGASRLLVERDRGYRMIHQLIAEECLNWSFSTKGNGWRSHLKDLSIRFVKEIVGISGPDSEFTTALLRSIFIDRVAGEVEDIKDRKRFAPVIEELDDLIGPPHGHQVLRTLTELCPDYPHFWTHRARHHIYRLRGGSDTAEEYLERAVSLAGSDPIHHHVYGLALGYRIRNMLRSDRGAAADAIVDRLGPYYRKATDEFRTARKLDPDGPHSYITNVQLAIAVCADIKRRLGLKSIADVRFSPHPEVGPFVDECMSEAEALLREVNSLYGTLSVSQGKYIAICRRGLRLLYDDYNEAIRVLERIDAEGLGDHHVRRVLVNTYLGRRQRRWGAMSPSETRRVVELLRRNLDAGDRHDDDYRLWFEGYRLLPEFDAIECLDRLLVWGNESISWRPSYYIYVIQFLRWLNRDGSSLEEMDRALLRCKQLLVGRRSTSEFWLGRQGERWLLVHEGDLGDWDSANEDRDQRFWKNPAPLSRLNGQIDKRIDGPQAGAIWIDASVRAFFVPGRKFSAHRDENKPVNFYVGFSPEGLRAWSVEPGLSVGGDRHQDAPVGVVRAAETSDIPPQSREVGFGADAVMASRLSTFARDLATGASESERALTARELALRVDAYLGLEGAFDKVPLEELFPPKNFSLRREGDETFVEARRAKASTESVEMTGYINRVFDERRMVSVISSEGKTWLISYDVFVPDEVERISSQLPVLATVQQRGHSTLVSSARIVDDRVFIAGAGLLDRDGLWNHLHRRYTELPRHELTPARLLSGIFPRWRCYEMLSCENFRGLISLMSGANDIDITTLSPRPSPPPMSVRPDKPSDAPSPENLRMFVESVAAEMDHGKGVLLASLGSRLSEKRPGWKHELKAARHRNLTSLLQTSLRYSVEGTGPTTMLRAKN</sequence>
<keyword evidence="4" id="KW-1185">Reference proteome</keyword>
<dbReference type="PANTHER" id="PTHR16155">
    <property type="entry name" value="DED DOMAIN-CONTAINING PROTEIN"/>
    <property type="match status" value="1"/>
</dbReference>
<proteinExistence type="predicted"/>
<dbReference type="SUPFAM" id="SSF52540">
    <property type="entry name" value="P-loop containing nucleoside triphosphate hydrolases"/>
    <property type="match status" value="1"/>
</dbReference>
<organism evidence="3 4">
    <name type="scientific">Ciceribacter lividus</name>
    <dbReference type="NCBI Taxonomy" id="1197950"/>
    <lineage>
        <taxon>Bacteria</taxon>
        <taxon>Pseudomonadati</taxon>
        <taxon>Pseudomonadota</taxon>
        <taxon>Alphaproteobacteria</taxon>
        <taxon>Hyphomicrobiales</taxon>
        <taxon>Rhizobiaceae</taxon>
        <taxon>Ciceribacter</taxon>
    </lineage>
</organism>
<dbReference type="Pfam" id="PF25199">
    <property type="entry name" value="nSTAND_NTPase5"/>
    <property type="match status" value="1"/>
</dbReference>
<dbReference type="GO" id="GO:0016740">
    <property type="term" value="F:transferase activity"/>
    <property type="evidence" value="ECO:0007669"/>
    <property type="project" value="UniProtKB-KW"/>
</dbReference>
<protein>
    <submittedName>
        <fullName evidence="3">Phosphotransferase family enzyme</fullName>
    </submittedName>
</protein>
<feature type="domain" description="Novel STAND NTPase 5" evidence="2">
    <location>
        <begin position="680"/>
        <end position="809"/>
    </location>
</feature>
<dbReference type="InterPro" id="IPR027417">
    <property type="entry name" value="P-loop_NTPase"/>
</dbReference>
<dbReference type="RefSeq" id="WP_114365278.1">
    <property type="nucleotide sequence ID" value="NZ_QPIX01000018.1"/>
</dbReference>
<dbReference type="EMBL" id="QPIX01000018">
    <property type="protein sequence ID" value="RCW19814.1"/>
    <property type="molecule type" value="Genomic_DNA"/>
</dbReference>
<dbReference type="InterPro" id="IPR011009">
    <property type="entry name" value="Kinase-like_dom_sf"/>
</dbReference>
<name>A0A6I7HH71_9HYPH</name>
<feature type="region of interest" description="Disordered" evidence="1">
    <location>
        <begin position="1731"/>
        <end position="1756"/>
    </location>
</feature>
<evidence type="ECO:0000313" key="4">
    <source>
        <dbReference type="Proteomes" id="UP000252582"/>
    </source>
</evidence>
<dbReference type="SUPFAM" id="SSF56112">
    <property type="entry name" value="Protein kinase-like (PK-like)"/>
    <property type="match status" value="1"/>
</dbReference>
<reference evidence="3 4" key="1">
    <citation type="submission" date="2018-07" db="EMBL/GenBank/DDBJ databases">
        <title>Genomic Encyclopedia of Type Strains, Phase IV (KMG-IV): sequencing the most valuable type-strain genomes for metagenomic binning, comparative biology and taxonomic classification.</title>
        <authorList>
            <person name="Goeker M."/>
        </authorList>
    </citation>
    <scope>NUCLEOTIDE SEQUENCE [LARGE SCALE GENOMIC DNA]</scope>
    <source>
        <strain evidence="3 4">DSM 25528</strain>
    </source>
</reference>
<comment type="caution">
    <text evidence="3">The sequence shown here is derived from an EMBL/GenBank/DDBJ whole genome shotgun (WGS) entry which is preliminary data.</text>
</comment>
<evidence type="ECO:0000313" key="3">
    <source>
        <dbReference type="EMBL" id="RCW19814.1"/>
    </source>
</evidence>
<keyword evidence="3" id="KW-0808">Transferase</keyword>
<dbReference type="InterPro" id="IPR011990">
    <property type="entry name" value="TPR-like_helical_dom_sf"/>
</dbReference>
<dbReference type="Proteomes" id="UP000252582">
    <property type="component" value="Unassembled WGS sequence"/>
</dbReference>